<feature type="compositionally biased region" description="Basic and acidic residues" evidence="1">
    <location>
        <begin position="600"/>
        <end position="610"/>
    </location>
</feature>
<dbReference type="GO" id="GO:0005811">
    <property type="term" value="C:lipid droplet"/>
    <property type="evidence" value="ECO:0007669"/>
    <property type="project" value="TreeGrafter"/>
</dbReference>
<dbReference type="Pfam" id="PF09804">
    <property type="entry name" value="DENND11"/>
    <property type="match status" value="1"/>
</dbReference>
<feature type="compositionally biased region" description="Acidic residues" evidence="1">
    <location>
        <begin position="533"/>
        <end position="551"/>
    </location>
</feature>
<dbReference type="EMBL" id="JAKJXP020000060">
    <property type="protein sequence ID" value="KAK7750710.1"/>
    <property type="molecule type" value="Genomic_DNA"/>
</dbReference>
<feature type="region of interest" description="Disordered" evidence="1">
    <location>
        <begin position="379"/>
        <end position="417"/>
    </location>
</feature>
<evidence type="ECO:0000259" key="2">
    <source>
        <dbReference type="Pfam" id="PF14831"/>
    </source>
</evidence>
<feature type="compositionally biased region" description="Pro residues" evidence="1">
    <location>
        <begin position="168"/>
        <end position="177"/>
    </location>
</feature>
<sequence>MATARRGQPELHVRLPSTSSGSQVAAASDLPPISALFLIEFDVKAGYTISWKEHKPGVELEGVVEYKSLPSGLHTVSDDLIYFVHEGHAGLSAFINAPVDDSETRNARMLAVGVLVPLSYGRLGRAWKHAENLKDLASQSAVDAKETSSLSQYWEKHHARDHEISQPERPPAKPPTETPIVSFQTSPKPRGHARNRSMSDGAALIAPGHKLSPYHPAWSLTRLLDTFGPLIFPIQRAALLRKRILISCHAPVHEICNFVYNISILSNIPLSTFEILPANKSAPHRLRPLFTVGVHDIPFLVAGARFSPSALEDHGAGWVACTTDSILATKDTLCDMLITMPPAYAEQAREHVWPTVECPRGVPAKATQRDLRRYRSLRAGLSRLQRPPQPQQQTPTSGIIPVSRTTTDPPGSPESNTVLLTEDDERALAEPLTWAALAYSGFMWWASAGEQARSDEAEEAAHDAALLAGLSYSAASPGSSSAAAAAYSATTPTMTMNMSTAAAARRPSVDLSTSTGSLAAAAAARRRLRNGDGDADEGGEEEVEEEEEEEEARVELATIAYFHRLTTQILTTLADVVLDGGGSSDDEDEDEDEDEDDPDPDPHSGFDDGGGRQGEGDGEDQALLGRVSEEGGERGRRDDDEFVDARRRGGSGGGGLGRGGRSVGIGSQAMGAMGLDVWSAADAAFVVAAVEKYFGRRAHVEGKVVEVCGVRVC</sequence>
<dbReference type="Pfam" id="PF14831">
    <property type="entry name" value="DUF4484"/>
    <property type="match status" value="1"/>
</dbReference>
<feature type="compositionally biased region" description="Basic and acidic residues" evidence="1">
    <location>
        <begin position="154"/>
        <end position="166"/>
    </location>
</feature>
<feature type="compositionally biased region" description="Acidic residues" evidence="1">
    <location>
        <begin position="584"/>
        <end position="599"/>
    </location>
</feature>
<name>A0AAN9YQT7_9PEZI</name>
<dbReference type="Proteomes" id="UP001320420">
    <property type="component" value="Unassembled WGS sequence"/>
</dbReference>
<dbReference type="InterPro" id="IPR028115">
    <property type="entry name" value="DUF4484"/>
</dbReference>
<feature type="region of interest" description="Disordered" evidence="1">
    <location>
        <begin position="1"/>
        <end position="24"/>
    </location>
</feature>
<dbReference type="InterPro" id="IPR053056">
    <property type="entry name" value="Lipid_Metab_Assoc_Protein"/>
</dbReference>
<dbReference type="PANTHER" id="PTHR28153:SF1">
    <property type="entry name" value="DUF4484 DOMAIN-CONTAINING PROTEIN"/>
    <property type="match status" value="1"/>
</dbReference>
<feature type="region of interest" description="Disordered" evidence="1">
    <location>
        <begin position="578"/>
        <end position="661"/>
    </location>
</feature>
<keyword evidence="4" id="KW-1185">Reference proteome</keyword>
<dbReference type="AlphaFoldDB" id="A0AAN9YQT7"/>
<accession>A0AAN9YQT7</accession>
<dbReference type="PANTHER" id="PTHR28153">
    <property type="entry name" value="PROTEIN, PUTATIVE-RELATED"/>
    <property type="match status" value="1"/>
</dbReference>
<protein>
    <recommendedName>
        <fullName evidence="2">DUF4484 domain-containing protein</fullName>
    </recommendedName>
</protein>
<reference evidence="3 4" key="1">
    <citation type="submission" date="2024-02" db="EMBL/GenBank/DDBJ databases">
        <title>De novo assembly and annotation of 12 fungi associated with fruit tree decline syndrome in Ontario, Canada.</title>
        <authorList>
            <person name="Sulman M."/>
            <person name="Ellouze W."/>
            <person name="Ilyukhin E."/>
        </authorList>
    </citation>
    <scope>NUCLEOTIDE SEQUENCE [LARGE SCALE GENOMIC DNA]</scope>
    <source>
        <strain evidence="3 4">M11/M66-122</strain>
    </source>
</reference>
<feature type="compositionally biased region" description="Polar residues" evidence="1">
    <location>
        <begin position="403"/>
        <end position="417"/>
    </location>
</feature>
<feature type="compositionally biased region" description="Low complexity" evidence="1">
    <location>
        <begin position="380"/>
        <end position="401"/>
    </location>
</feature>
<feature type="region of interest" description="Disordered" evidence="1">
    <location>
        <begin position="525"/>
        <end position="551"/>
    </location>
</feature>
<evidence type="ECO:0000313" key="4">
    <source>
        <dbReference type="Proteomes" id="UP001320420"/>
    </source>
</evidence>
<gene>
    <name evidence="3" type="ORF">SLS62_007410</name>
</gene>
<feature type="compositionally biased region" description="Basic and acidic residues" evidence="1">
    <location>
        <begin position="627"/>
        <end position="647"/>
    </location>
</feature>
<comment type="caution">
    <text evidence="3">The sequence shown here is derived from an EMBL/GenBank/DDBJ whole genome shotgun (WGS) entry which is preliminary data.</text>
</comment>
<feature type="domain" description="DUF4484" evidence="2">
    <location>
        <begin position="430"/>
        <end position="713"/>
    </location>
</feature>
<dbReference type="InterPro" id="IPR018626">
    <property type="entry name" value="LCHN/Anr2"/>
</dbReference>
<evidence type="ECO:0000313" key="3">
    <source>
        <dbReference type="EMBL" id="KAK7750710.1"/>
    </source>
</evidence>
<evidence type="ECO:0000256" key="1">
    <source>
        <dbReference type="SAM" id="MobiDB-lite"/>
    </source>
</evidence>
<feature type="region of interest" description="Disordered" evidence="1">
    <location>
        <begin position="152"/>
        <end position="196"/>
    </location>
</feature>
<proteinExistence type="predicted"/>
<feature type="compositionally biased region" description="Gly residues" evidence="1">
    <location>
        <begin position="650"/>
        <end position="661"/>
    </location>
</feature>
<organism evidence="3 4">
    <name type="scientific">Diatrype stigma</name>
    <dbReference type="NCBI Taxonomy" id="117547"/>
    <lineage>
        <taxon>Eukaryota</taxon>
        <taxon>Fungi</taxon>
        <taxon>Dikarya</taxon>
        <taxon>Ascomycota</taxon>
        <taxon>Pezizomycotina</taxon>
        <taxon>Sordariomycetes</taxon>
        <taxon>Xylariomycetidae</taxon>
        <taxon>Xylariales</taxon>
        <taxon>Diatrypaceae</taxon>
        <taxon>Diatrype</taxon>
    </lineage>
</organism>